<dbReference type="EMBL" id="CP002049">
    <property type="protein sequence ID" value="ADI13244.1"/>
    <property type="molecule type" value="Genomic_DNA"/>
</dbReference>
<dbReference type="RefSeq" id="WP_013176624.1">
    <property type="nucleotide sequence ID" value="NC_014221.1"/>
</dbReference>
<name>D7CXC0_TRURR</name>
<keyword evidence="2" id="KW-0472">Membrane</keyword>
<dbReference type="eggNOG" id="COG2148">
    <property type="taxonomic scope" value="Bacteria"/>
</dbReference>
<dbReference type="HOGENOM" id="CLU_024920_1_4_0"/>
<dbReference type="KEGG" id="tra:Trad_0102"/>
<keyword evidence="2" id="KW-1133">Transmembrane helix</keyword>
<evidence type="ECO:0000313" key="4">
    <source>
        <dbReference type="EMBL" id="ADI13244.1"/>
    </source>
</evidence>
<dbReference type="Proteomes" id="UP000000379">
    <property type="component" value="Chromosome"/>
</dbReference>
<evidence type="ECO:0000259" key="3">
    <source>
        <dbReference type="Pfam" id="PF02397"/>
    </source>
</evidence>
<dbReference type="PANTHER" id="PTHR30576">
    <property type="entry name" value="COLANIC BIOSYNTHESIS UDP-GLUCOSE LIPID CARRIER TRANSFERASE"/>
    <property type="match status" value="1"/>
</dbReference>
<evidence type="ECO:0000256" key="1">
    <source>
        <dbReference type="ARBA" id="ARBA00006464"/>
    </source>
</evidence>
<comment type="similarity">
    <text evidence="1">Belongs to the bacterial sugar transferase family.</text>
</comment>
<gene>
    <name evidence="4" type="ordered locus">Trad_0102</name>
</gene>
<keyword evidence="4" id="KW-0808">Transferase</keyword>
<feature type="domain" description="Bacterial sugar transferase" evidence="3">
    <location>
        <begin position="27"/>
        <end position="201"/>
    </location>
</feature>
<protein>
    <submittedName>
        <fullName evidence="4">Sugar transferase</fullName>
    </submittedName>
</protein>
<dbReference type="GO" id="GO:0016780">
    <property type="term" value="F:phosphotransferase activity, for other substituted phosphate groups"/>
    <property type="evidence" value="ECO:0007669"/>
    <property type="project" value="TreeGrafter"/>
</dbReference>
<dbReference type="STRING" id="649638.Trad_0102"/>
<keyword evidence="5" id="KW-1185">Reference proteome</keyword>
<keyword evidence="2" id="KW-0812">Transmembrane</keyword>
<evidence type="ECO:0000256" key="2">
    <source>
        <dbReference type="SAM" id="Phobius"/>
    </source>
</evidence>
<reference evidence="5" key="1">
    <citation type="submission" date="2010-05" db="EMBL/GenBank/DDBJ databases">
        <title>The complete genome of Truepera radiovictris DSM 17093.</title>
        <authorList>
            <consortium name="US DOE Joint Genome Institute (JGI-PGF)"/>
            <person name="Lucas S."/>
            <person name="Copeland A."/>
            <person name="Lapidus A."/>
            <person name="Glavina del Rio T."/>
            <person name="Dalin E."/>
            <person name="Tice H."/>
            <person name="Bruce D."/>
            <person name="Goodwin L."/>
            <person name="Pitluck S."/>
            <person name="Kyrpides N."/>
            <person name="Mavromatis K."/>
            <person name="Ovchinnikova G."/>
            <person name="Munk A.C."/>
            <person name="Detter J.C."/>
            <person name="Han C."/>
            <person name="Tapia R."/>
            <person name="Land M."/>
            <person name="Hauser L."/>
            <person name="Markowitz V."/>
            <person name="Cheng J.-F."/>
            <person name="Hugenholtz P."/>
            <person name="Woyke T."/>
            <person name="Wu D."/>
            <person name="Tindall B."/>
            <person name="Pomrenke H.G."/>
            <person name="Brambilla E."/>
            <person name="Klenk H.-P."/>
            <person name="Eisen J.A."/>
        </authorList>
    </citation>
    <scope>NUCLEOTIDE SEQUENCE [LARGE SCALE GENOMIC DNA]</scope>
    <source>
        <strain evidence="5">DSM 17093 / CIP 108686 / LMG 22925 / RQ-24</strain>
    </source>
</reference>
<feature type="transmembrane region" description="Helical" evidence="2">
    <location>
        <begin position="32"/>
        <end position="55"/>
    </location>
</feature>
<dbReference type="InterPro" id="IPR003362">
    <property type="entry name" value="Bact_transf"/>
</dbReference>
<dbReference type="PANTHER" id="PTHR30576:SF8">
    <property type="entry name" value="UNDECAPRENYL-PHOSPHATE GALACTOSE PHOSPHOTRANSFERASE"/>
    <property type="match status" value="1"/>
</dbReference>
<evidence type="ECO:0000313" key="5">
    <source>
        <dbReference type="Proteomes" id="UP000000379"/>
    </source>
</evidence>
<reference evidence="4 5" key="2">
    <citation type="journal article" date="2011" name="Stand. Genomic Sci.">
        <title>Complete genome sequence of Truepera radiovictrix type strain (RQ-24).</title>
        <authorList>
            <person name="Ivanova N."/>
            <person name="Rohde C."/>
            <person name="Munk C."/>
            <person name="Nolan M."/>
            <person name="Lucas S."/>
            <person name="Del Rio T.G."/>
            <person name="Tice H."/>
            <person name="Deshpande S."/>
            <person name="Cheng J.F."/>
            <person name="Tapia R."/>
            <person name="Han C."/>
            <person name="Goodwin L."/>
            <person name="Pitluck S."/>
            <person name="Liolios K."/>
            <person name="Mavromatis K."/>
            <person name="Mikhailova N."/>
            <person name="Pati A."/>
            <person name="Chen A."/>
            <person name="Palaniappan K."/>
            <person name="Land M."/>
            <person name="Hauser L."/>
            <person name="Chang Y.J."/>
            <person name="Jeffries C.D."/>
            <person name="Brambilla E."/>
            <person name="Rohde M."/>
            <person name="Goker M."/>
            <person name="Tindall B.J."/>
            <person name="Woyke T."/>
            <person name="Bristow J."/>
            <person name="Eisen J.A."/>
            <person name="Markowitz V."/>
            <person name="Hugenholtz P."/>
            <person name="Kyrpides N.C."/>
            <person name="Klenk H.P."/>
            <person name="Lapidus A."/>
        </authorList>
    </citation>
    <scope>NUCLEOTIDE SEQUENCE [LARGE SCALE GENOMIC DNA]</scope>
    <source>
        <strain evidence="5">DSM 17093 / CIP 108686 / LMG 22925 / RQ-24</strain>
    </source>
</reference>
<proteinExistence type="inferred from homology"/>
<organism evidence="4 5">
    <name type="scientific">Truepera radiovictrix (strain DSM 17093 / CIP 108686 / LMG 22925 / RQ-24)</name>
    <dbReference type="NCBI Taxonomy" id="649638"/>
    <lineage>
        <taxon>Bacteria</taxon>
        <taxon>Thermotogati</taxon>
        <taxon>Deinococcota</taxon>
        <taxon>Deinococci</taxon>
        <taxon>Trueperales</taxon>
        <taxon>Trueperaceae</taxon>
        <taxon>Truepera</taxon>
    </lineage>
</organism>
<dbReference type="AlphaFoldDB" id="D7CXC0"/>
<dbReference type="Pfam" id="PF02397">
    <property type="entry name" value="Bac_transf"/>
    <property type="match status" value="1"/>
</dbReference>
<accession>D7CXC0</accession>
<sequence length="227" mass="25526">MSEAAKGAAGLAQRVLEMSGARYERLKRALDVTFAALGLLVLGPLMAVIALVIRWRMGAPVLFRQVRPGRFERPFTLLKFRTMHDTRGADGELLPPPQRITPLGVWLRKTSLDELPQLFNVLRGDMSFVGPRPLLASYLPYYRERERLRHRVRPGITGLAQVSGRNRLPWDERLELDARYAETLSLALDARIVLATLVKVLRRSDVLDIPLDHGGFIKERAARGEGG</sequence>